<gene>
    <name evidence="2" type="ORF">F442_07347</name>
</gene>
<proteinExistence type="predicted"/>
<dbReference type="OrthoDB" id="128729at2759"/>
<sequence>MTDFSVKNKLPEPQESKDLADVVAALEVLSLLVNEMYTQRVADLVDAARRFLLVLRKTKTMQGAEAFNHESYARVVQRVTNLKVEAALKLSAAQKPTSRQKKPNTRATANSGSRHGRGAPVPQEVVAALPIRKGKKLCINFCQVTAALVKGIRAFSTTEDTPSQLSCR</sequence>
<dbReference type="Proteomes" id="UP000018948">
    <property type="component" value="Unassembled WGS sequence"/>
</dbReference>
<feature type="region of interest" description="Disordered" evidence="1">
    <location>
        <begin position="92"/>
        <end position="121"/>
    </location>
</feature>
<dbReference type="AlphaFoldDB" id="W2ZGB4"/>
<dbReference type="EMBL" id="ANIY01001522">
    <property type="protein sequence ID" value="ETP46402.1"/>
    <property type="molecule type" value="Genomic_DNA"/>
</dbReference>
<organism evidence="2 3">
    <name type="scientific">Phytophthora nicotianae P10297</name>
    <dbReference type="NCBI Taxonomy" id="1317064"/>
    <lineage>
        <taxon>Eukaryota</taxon>
        <taxon>Sar</taxon>
        <taxon>Stramenopiles</taxon>
        <taxon>Oomycota</taxon>
        <taxon>Peronosporomycetes</taxon>
        <taxon>Peronosporales</taxon>
        <taxon>Peronosporaceae</taxon>
        <taxon>Phytophthora</taxon>
    </lineage>
</organism>
<evidence type="ECO:0000256" key="1">
    <source>
        <dbReference type="SAM" id="MobiDB-lite"/>
    </source>
</evidence>
<protein>
    <submittedName>
        <fullName evidence="2">Uncharacterized protein</fullName>
    </submittedName>
</protein>
<name>W2ZGB4_PHYNI</name>
<evidence type="ECO:0000313" key="2">
    <source>
        <dbReference type="EMBL" id="ETP46402.1"/>
    </source>
</evidence>
<comment type="caution">
    <text evidence="2">The sequence shown here is derived from an EMBL/GenBank/DDBJ whole genome shotgun (WGS) entry which is preliminary data.</text>
</comment>
<reference evidence="2 3" key="1">
    <citation type="submission" date="2013-11" db="EMBL/GenBank/DDBJ databases">
        <title>The Genome Sequence of Phytophthora parasitica P10297.</title>
        <authorList>
            <consortium name="The Broad Institute Genomics Platform"/>
            <person name="Russ C."/>
            <person name="Tyler B."/>
            <person name="Panabieres F."/>
            <person name="Shan W."/>
            <person name="Tripathy S."/>
            <person name="Grunwald N."/>
            <person name="Machado M."/>
            <person name="Johnson C.S."/>
            <person name="Walker B."/>
            <person name="Young S.K."/>
            <person name="Zeng Q."/>
            <person name="Gargeya S."/>
            <person name="Fitzgerald M."/>
            <person name="Haas B."/>
            <person name="Abouelleil A."/>
            <person name="Allen A.W."/>
            <person name="Alvarado L."/>
            <person name="Arachchi H.M."/>
            <person name="Berlin A.M."/>
            <person name="Chapman S.B."/>
            <person name="Gainer-Dewar J."/>
            <person name="Goldberg J."/>
            <person name="Griggs A."/>
            <person name="Gujja S."/>
            <person name="Hansen M."/>
            <person name="Howarth C."/>
            <person name="Imamovic A."/>
            <person name="Ireland A."/>
            <person name="Larimer J."/>
            <person name="McCowan C."/>
            <person name="Murphy C."/>
            <person name="Pearson M."/>
            <person name="Poon T.W."/>
            <person name="Priest M."/>
            <person name="Roberts A."/>
            <person name="Saif S."/>
            <person name="Shea T."/>
            <person name="Sisk P."/>
            <person name="Sykes S."/>
            <person name="Wortman J."/>
            <person name="Nusbaum C."/>
            <person name="Birren B."/>
        </authorList>
    </citation>
    <scope>NUCLEOTIDE SEQUENCE [LARGE SCALE GENOMIC DNA]</scope>
    <source>
        <strain evidence="2 3">P10297</strain>
    </source>
</reference>
<accession>W2ZGB4</accession>
<evidence type="ECO:0000313" key="3">
    <source>
        <dbReference type="Proteomes" id="UP000018948"/>
    </source>
</evidence>